<dbReference type="PANTHER" id="PTHR24221:SF654">
    <property type="entry name" value="ATP-BINDING CASSETTE SUB-FAMILY B MEMBER 6"/>
    <property type="match status" value="1"/>
</dbReference>
<keyword evidence="2" id="KW-0813">Transport</keyword>
<keyword evidence="13" id="KW-1185">Reference proteome</keyword>
<dbReference type="SMART" id="SM00382">
    <property type="entry name" value="AAA"/>
    <property type="match status" value="1"/>
</dbReference>
<keyword evidence="7" id="KW-0378">Hydrolase</keyword>
<dbReference type="PROSITE" id="PS50893">
    <property type="entry name" value="ABC_TRANSPORTER_2"/>
    <property type="match status" value="1"/>
</dbReference>
<keyword evidence="7" id="KW-0788">Thiol protease</keyword>
<evidence type="ECO:0000256" key="4">
    <source>
        <dbReference type="ARBA" id="ARBA00022670"/>
    </source>
</evidence>
<dbReference type="GO" id="GO:0034040">
    <property type="term" value="F:ATPase-coupled lipid transmembrane transporter activity"/>
    <property type="evidence" value="ECO:0007669"/>
    <property type="project" value="TreeGrafter"/>
</dbReference>
<evidence type="ECO:0000256" key="7">
    <source>
        <dbReference type="ARBA" id="ARBA00022807"/>
    </source>
</evidence>
<dbReference type="AlphaFoldDB" id="R3WTL3"/>
<dbReference type="Proteomes" id="UP000013840">
    <property type="component" value="Unassembled WGS sequence"/>
</dbReference>
<keyword evidence="3" id="KW-1003">Cell membrane</keyword>
<evidence type="ECO:0000256" key="6">
    <source>
        <dbReference type="ARBA" id="ARBA00022741"/>
    </source>
</evidence>
<keyword evidence="8" id="KW-0067">ATP-binding</keyword>
<comment type="subcellular location">
    <subcellularLocation>
        <location evidence="1">Cell membrane</location>
        <topology evidence="1">Multi-pass membrane protein</topology>
    </subcellularLocation>
</comment>
<dbReference type="InterPro" id="IPR036640">
    <property type="entry name" value="ABC1_TM_sf"/>
</dbReference>
<keyword evidence="4" id="KW-0645">Protease</keyword>
<dbReference type="GO" id="GO:0008234">
    <property type="term" value="F:cysteine-type peptidase activity"/>
    <property type="evidence" value="ECO:0007669"/>
    <property type="project" value="UniProtKB-KW"/>
</dbReference>
<feature type="domain" description="ABC transporter" evidence="11">
    <location>
        <begin position="67"/>
        <end position="295"/>
    </location>
</feature>
<evidence type="ECO:0000256" key="10">
    <source>
        <dbReference type="ARBA" id="ARBA00023136"/>
    </source>
</evidence>
<dbReference type="InterPro" id="IPR039421">
    <property type="entry name" value="Type_1_exporter"/>
</dbReference>
<dbReference type="Gene3D" id="1.20.1560.10">
    <property type="entry name" value="ABC transporter type 1, transmembrane domain"/>
    <property type="match status" value="1"/>
</dbReference>
<dbReference type="InterPro" id="IPR027417">
    <property type="entry name" value="P-loop_NTPase"/>
</dbReference>
<sequence>MVIYRLDNDESKPPGMILSSSISLFQTYSSLGVIKVSLERISDIFDEHSENILSTQENTLKSSFEEISFSNVSFKYSVNSKNVLQNINLNILRGETISFVGSTGCGKSTLVKLLVGLYEPTDGNIQVDGFRIEAIKHLISIVPQENMLSNKTIKENLLVGTTDIDDQAIISACKRAEIYDEIMKMPLQFNSIISEIGDNISGGQKQRISIARSLLHNPKILILDEATSSLDNITEAKIENNLKGMNCTIIKIAHRLETVINSNCIYYLESGKIVEQGSHNELISKKGRYYNLYKNKTERRS</sequence>
<proteinExistence type="predicted"/>
<keyword evidence="9" id="KW-1133">Transmembrane helix</keyword>
<dbReference type="InterPro" id="IPR003593">
    <property type="entry name" value="AAA+_ATPase"/>
</dbReference>
<dbReference type="GO" id="GO:0016887">
    <property type="term" value="F:ATP hydrolysis activity"/>
    <property type="evidence" value="ECO:0007669"/>
    <property type="project" value="InterPro"/>
</dbReference>
<dbReference type="PROSITE" id="PS00211">
    <property type="entry name" value="ABC_TRANSPORTER_1"/>
    <property type="match status" value="1"/>
</dbReference>
<keyword evidence="10" id="KW-0472">Membrane</keyword>
<reference evidence="12 13" key="1">
    <citation type="submission" date="2013-02" db="EMBL/GenBank/DDBJ databases">
        <title>The Genome Sequence of Enterococcus caccae BAA-1240.</title>
        <authorList>
            <consortium name="The Broad Institute Genome Sequencing Platform"/>
            <consortium name="The Broad Institute Genome Sequencing Center for Infectious Disease"/>
            <person name="Earl A.M."/>
            <person name="Gilmore M.S."/>
            <person name="Lebreton F."/>
            <person name="Walker B."/>
            <person name="Young S.K."/>
            <person name="Zeng Q."/>
            <person name="Gargeya S."/>
            <person name="Fitzgerald M."/>
            <person name="Haas B."/>
            <person name="Abouelleil A."/>
            <person name="Alvarado L."/>
            <person name="Arachchi H.M."/>
            <person name="Berlin A.M."/>
            <person name="Chapman S.B."/>
            <person name="Dewar J."/>
            <person name="Goldberg J."/>
            <person name="Griggs A."/>
            <person name="Gujja S."/>
            <person name="Hansen M."/>
            <person name="Howarth C."/>
            <person name="Imamovic A."/>
            <person name="Larimer J."/>
            <person name="McCowan C."/>
            <person name="Murphy C."/>
            <person name="Neiman D."/>
            <person name="Pearson M."/>
            <person name="Priest M."/>
            <person name="Roberts A."/>
            <person name="Saif S."/>
            <person name="Shea T."/>
            <person name="Sisk P."/>
            <person name="Sykes S."/>
            <person name="Wortman J."/>
            <person name="Nusbaum C."/>
            <person name="Birren B."/>
        </authorList>
    </citation>
    <scope>NUCLEOTIDE SEQUENCE [LARGE SCALE GENOMIC DNA]</scope>
    <source>
        <strain evidence="12 13">ATCC BAA-1240</strain>
    </source>
</reference>
<gene>
    <name evidence="12" type="ORF">UC7_01961</name>
</gene>
<dbReference type="eggNOG" id="COG2274">
    <property type="taxonomic scope" value="Bacteria"/>
</dbReference>
<evidence type="ECO:0000313" key="13">
    <source>
        <dbReference type="Proteomes" id="UP000013840"/>
    </source>
</evidence>
<dbReference type="Pfam" id="PF00005">
    <property type="entry name" value="ABC_tran"/>
    <property type="match status" value="1"/>
</dbReference>
<dbReference type="STRING" id="317735.RU98_GL002890"/>
<evidence type="ECO:0000256" key="1">
    <source>
        <dbReference type="ARBA" id="ARBA00004651"/>
    </source>
</evidence>
<dbReference type="GO" id="GO:0005886">
    <property type="term" value="C:plasma membrane"/>
    <property type="evidence" value="ECO:0007669"/>
    <property type="project" value="UniProtKB-SubCell"/>
</dbReference>
<dbReference type="PANTHER" id="PTHR24221">
    <property type="entry name" value="ATP-BINDING CASSETTE SUB-FAMILY B"/>
    <property type="match status" value="1"/>
</dbReference>
<evidence type="ECO:0000256" key="2">
    <source>
        <dbReference type="ARBA" id="ARBA00022448"/>
    </source>
</evidence>
<evidence type="ECO:0000256" key="3">
    <source>
        <dbReference type="ARBA" id="ARBA00022475"/>
    </source>
</evidence>
<keyword evidence="6" id="KW-0547">Nucleotide-binding</keyword>
<dbReference type="GO" id="GO:0005524">
    <property type="term" value="F:ATP binding"/>
    <property type="evidence" value="ECO:0007669"/>
    <property type="project" value="UniProtKB-KW"/>
</dbReference>
<dbReference type="EMBL" id="AJAU01000018">
    <property type="protein sequence ID" value="EOL45155.1"/>
    <property type="molecule type" value="Genomic_DNA"/>
</dbReference>
<dbReference type="OrthoDB" id="9802264at2"/>
<evidence type="ECO:0000313" key="12">
    <source>
        <dbReference type="EMBL" id="EOL45155.1"/>
    </source>
</evidence>
<keyword evidence="5" id="KW-0812">Transmembrane</keyword>
<evidence type="ECO:0000256" key="9">
    <source>
        <dbReference type="ARBA" id="ARBA00022989"/>
    </source>
</evidence>
<dbReference type="FunFam" id="3.40.50.300:FF:000299">
    <property type="entry name" value="ABC transporter ATP-binding protein/permease"/>
    <property type="match status" value="1"/>
</dbReference>
<dbReference type="PATRIC" id="fig|1158612.3.peg.1938"/>
<dbReference type="RefSeq" id="WP_010772070.1">
    <property type="nucleotide sequence ID" value="NZ_KB946334.1"/>
</dbReference>
<evidence type="ECO:0000259" key="11">
    <source>
        <dbReference type="PROSITE" id="PS50893"/>
    </source>
</evidence>
<organism evidence="12 13">
    <name type="scientific">Enterococcus caccae ATCC BAA-1240</name>
    <dbReference type="NCBI Taxonomy" id="1158612"/>
    <lineage>
        <taxon>Bacteria</taxon>
        <taxon>Bacillati</taxon>
        <taxon>Bacillota</taxon>
        <taxon>Bacilli</taxon>
        <taxon>Lactobacillales</taxon>
        <taxon>Enterococcaceae</taxon>
        <taxon>Enterococcus</taxon>
    </lineage>
</organism>
<dbReference type="SUPFAM" id="SSF52540">
    <property type="entry name" value="P-loop containing nucleoside triphosphate hydrolases"/>
    <property type="match status" value="1"/>
</dbReference>
<accession>R3WTL3</accession>
<evidence type="ECO:0000256" key="5">
    <source>
        <dbReference type="ARBA" id="ARBA00022692"/>
    </source>
</evidence>
<comment type="caution">
    <text evidence="12">The sequence shown here is derived from an EMBL/GenBank/DDBJ whole genome shotgun (WGS) entry which is preliminary data.</text>
</comment>
<name>R3WTL3_9ENTE</name>
<evidence type="ECO:0000256" key="8">
    <source>
        <dbReference type="ARBA" id="ARBA00022840"/>
    </source>
</evidence>
<dbReference type="InterPro" id="IPR017871">
    <property type="entry name" value="ABC_transporter-like_CS"/>
</dbReference>
<dbReference type="InterPro" id="IPR003439">
    <property type="entry name" value="ABC_transporter-like_ATP-bd"/>
</dbReference>
<dbReference type="Gene3D" id="3.40.50.300">
    <property type="entry name" value="P-loop containing nucleotide triphosphate hydrolases"/>
    <property type="match status" value="1"/>
</dbReference>
<dbReference type="GO" id="GO:0006508">
    <property type="term" value="P:proteolysis"/>
    <property type="evidence" value="ECO:0007669"/>
    <property type="project" value="UniProtKB-KW"/>
</dbReference>
<protein>
    <recommendedName>
        <fullName evidence="11">ABC transporter domain-containing protein</fullName>
    </recommendedName>
</protein>